<evidence type="ECO:0000313" key="2">
    <source>
        <dbReference type="Proteomes" id="UP000799436"/>
    </source>
</evidence>
<dbReference type="AlphaFoldDB" id="A0A6G1LD07"/>
<name>A0A6G1LD07_9PEZI</name>
<gene>
    <name evidence="1" type="ORF">EJ03DRAFT_326117</name>
</gene>
<reference evidence="1" key="1">
    <citation type="journal article" date="2020" name="Stud. Mycol.">
        <title>101 Dothideomycetes genomes: a test case for predicting lifestyles and emergence of pathogens.</title>
        <authorList>
            <person name="Haridas S."/>
            <person name="Albert R."/>
            <person name="Binder M."/>
            <person name="Bloem J."/>
            <person name="Labutti K."/>
            <person name="Salamov A."/>
            <person name="Andreopoulos B."/>
            <person name="Baker S."/>
            <person name="Barry K."/>
            <person name="Bills G."/>
            <person name="Bluhm B."/>
            <person name="Cannon C."/>
            <person name="Castanera R."/>
            <person name="Culley D."/>
            <person name="Daum C."/>
            <person name="Ezra D."/>
            <person name="Gonzalez J."/>
            <person name="Henrissat B."/>
            <person name="Kuo A."/>
            <person name="Liang C."/>
            <person name="Lipzen A."/>
            <person name="Lutzoni F."/>
            <person name="Magnuson J."/>
            <person name="Mondo S."/>
            <person name="Nolan M."/>
            <person name="Ohm R."/>
            <person name="Pangilinan J."/>
            <person name="Park H.-J."/>
            <person name="Ramirez L."/>
            <person name="Alfaro M."/>
            <person name="Sun H."/>
            <person name="Tritt A."/>
            <person name="Yoshinaga Y."/>
            <person name="Zwiers L.-H."/>
            <person name="Turgeon B."/>
            <person name="Goodwin S."/>
            <person name="Spatafora J."/>
            <person name="Crous P."/>
            <person name="Grigoriev I."/>
        </authorList>
    </citation>
    <scope>NUCLEOTIDE SEQUENCE</scope>
    <source>
        <strain evidence="1">CBS 116005</strain>
    </source>
</reference>
<proteinExistence type="predicted"/>
<dbReference type="Proteomes" id="UP000799436">
    <property type="component" value="Unassembled WGS sequence"/>
</dbReference>
<accession>A0A6G1LD07</accession>
<keyword evidence="2" id="KW-1185">Reference proteome</keyword>
<protein>
    <submittedName>
        <fullName evidence="1">Uncharacterized protein</fullName>
    </submittedName>
</protein>
<dbReference type="EMBL" id="ML995823">
    <property type="protein sequence ID" value="KAF2770777.1"/>
    <property type="molecule type" value="Genomic_DNA"/>
</dbReference>
<evidence type="ECO:0000313" key="1">
    <source>
        <dbReference type="EMBL" id="KAF2770777.1"/>
    </source>
</evidence>
<dbReference type="OrthoDB" id="2772415at2759"/>
<organism evidence="1 2">
    <name type="scientific">Teratosphaeria nubilosa</name>
    <dbReference type="NCBI Taxonomy" id="161662"/>
    <lineage>
        <taxon>Eukaryota</taxon>
        <taxon>Fungi</taxon>
        <taxon>Dikarya</taxon>
        <taxon>Ascomycota</taxon>
        <taxon>Pezizomycotina</taxon>
        <taxon>Dothideomycetes</taxon>
        <taxon>Dothideomycetidae</taxon>
        <taxon>Mycosphaerellales</taxon>
        <taxon>Teratosphaeriaceae</taxon>
        <taxon>Teratosphaeria</taxon>
    </lineage>
</organism>
<sequence length="120" mass="13037">MSPKGPYTLITVNSNPERAHRLVGRIIANLSENYTITHVANAESPAAAPALIETHNPDIVFTASMWTPEQSEHVFAAARKVNSKVKTLALPQGLQVEQGPAAVVEYIEERLPPLLESEGQ</sequence>